<evidence type="ECO:0000313" key="3">
    <source>
        <dbReference type="Proteomes" id="UP000007148"/>
    </source>
</evidence>
<keyword evidence="3" id="KW-1185">Reference proteome</keyword>
<dbReference type="HOGENOM" id="CLU_1278053_0_0_1"/>
<evidence type="ECO:0000259" key="1">
    <source>
        <dbReference type="Pfam" id="PF20236"/>
    </source>
</evidence>
<dbReference type="OrthoDB" id="3133192at2759"/>
<protein>
    <recommendedName>
        <fullName evidence="1">DUF6593 domain-containing protein</fullName>
    </recommendedName>
</protein>
<dbReference type="Pfam" id="PF20236">
    <property type="entry name" value="DUF6593"/>
    <property type="match status" value="1"/>
</dbReference>
<organism evidence="2 3">
    <name type="scientific">Serendipita indica (strain DSM 11827)</name>
    <name type="common">Root endophyte fungus</name>
    <name type="synonym">Piriformospora indica</name>
    <dbReference type="NCBI Taxonomy" id="1109443"/>
    <lineage>
        <taxon>Eukaryota</taxon>
        <taxon>Fungi</taxon>
        <taxon>Dikarya</taxon>
        <taxon>Basidiomycota</taxon>
        <taxon>Agaricomycotina</taxon>
        <taxon>Agaricomycetes</taxon>
        <taxon>Sebacinales</taxon>
        <taxon>Serendipitaceae</taxon>
        <taxon>Serendipita</taxon>
    </lineage>
</organism>
<proteinExistence type="predicted"/>
<sequence>MSDIFTCTYAVDKQQKRQKDVLLLDGDTPKYGIIREDGKGKIAKIVKYDGQGGKIVLAEVQWVRDREDKIRFLVPGLVVSTSLVSDADDREPSTSGAGTGNSGVGDGWIKLDKAWKHYNITKDKEVFLSSFIGADSRTYVWHLRGAIKVLSRDDKSGPVVAKHVDHSHGGTLEVRDEATEERIGDMLFITFLASEGFRGRTRFSWANAFSAPGFFG</sequence>
<dbReference type="Proteomes" id="UP000007148">
    <property type="component" value="Unassembled WGS sequence"/>
</dbReference>
<feature type="domain" description="DUF6593" evidence="1">
    <location>
        <begin position="29"/>
        <end position="198"/>
    </location>
</feature>
<evidence type="ECO:0000313" key="2">
    <source>
        <dbReference type="EMBL" id="CCA69269.1"/>
    </source>
</evidence>
<name>G4TDA7_SERID</name>
<dbReference type="InterPro" id="IPR046528">
    <property type="entry name" value="DUF6593"/>
</dbReference>
<gene>
    <name evidence="2" type="ORF">PIIN_03168</name>
</gene>
<comment type="caution">
    <text evidence="2">The sequence shown here is derived from an EMBL/GenBank/DDBJ whole genome shotgun (WGS) entry which is preliminary data.</text>
</comment>
<dbReference type="EMBL" id="CAFZ01000051">
    <property type="protein sequence ID" value="CCA69269.1"/>
    <property type="molecule type" value="Genomic_DNA"/>
</dbReference>
<reference evidence="2 3" key="1">
    <citation type="journal article" date="2011" name="PLoS Pathog.">
        <title>Endophytic Life Strategies Decoded by Genome and Transcriptome Analyses of the Mutualistic Root Symbiont Piriformospora indica.</title>
        <authorList>
            <person name="Zuccaro A."/>
            <person name="Lahrmann U."/>
            <person name="Guldener U."/>
            <person name="Langen G."/>
            <person name="Pfiffi S."/>
            <person name="Biedenkopf D."/>
            <person name="Wong P."/>
            <person name="Samans B."/>
            <person name="Grimm C."/>
            <person name="Basiewicz M."/>
            <person name="Murat C."/>
            <person name="Martin F."/>
            <person name="Kogel K.H."/>
        </authorList>
    </citation>
    <scope>NUCLEOTIDE SEQUENCE [LARGE SCALE GENOMIC DNA]</scope>
    <source>
        <strain evidence="2 3">DSM 11827</strain>
    </source>
</reference>
<accession>G4TDA7</accession>
<dbReference type="AlphaFoldDB" id="G4TDA7"/>
<dbReference type="InParanoid" id="G4TDA7"/>